<dbReference type="EMBL" id="SRPS01000018">
    <property type="protein sequence ID" value="KAG5976116.1"/>
    <property type="molecule type" value="Genomic_DNA"/>
</dbReference>
<protein>
    <recommendedName>
        <fullName evidence="2">ABC transporter domain-containing protein</fullName>
    </recommendedName>
</protein>
<feature type="region of interest" description="Disordered" evidence="1">
    <location>
        <begin position="174"/>
        <end position="201"/>
    </location>
</feature>
<dbReference type="OrthoDB" id="6500128at2759"/>
<dbReference type="GO" id="GO:0016020">
    <property type="term" value="C:membrane"/>
    <property type="evidence" value="ECO:0007669"/>
    <property type="project" value="TreeGrafter"/>
</dbReference>
<dbReference type="PANTHER" id="PTHR24221:SF503">
    <property type="entry name" value="MITOCHONDRIAL POTASSIUM CHANNEL ATP-BINDING SUBUNIT"/>
    <property type="match status" value="1"/>
</dbReference>
<dbReference type="AlphaFoldDB" id="A0A9P7MXY8"/>
<dbReference type="InterPro" id="IPR039421">
    <property type="entry name" value="Type_1_exporter"/>
</dbReference>
<dbReference type="Proteomes" id="UP000784919">
    <property type="component" value="Unassembled WGS sequence"/>
</dbReference>
<gene>
    <name evidence="3" type="ORF">E4U56_002458</name>
</gene>
<dbReference type="SUPFAM" id="SSF52540">
    <property type="entry name" value="P-loop containing nucleoside triphosphate hydrolases"/>
    <property type="match status" value="1"/>
</dbReference>
<sequence>MNYPMSMMTYNIRAATTHVIDAEWPYQPMQKKPSVQDKPCVRDIEIHGGQVEFKNLSFAYNLAIPILQDVSFAARPGERVALVGETGGGKSITPKLLCRFCDVTAAGSISIDGQDIRDVTLTSLRDTLGAVPQDPSAFDQTLMQNLLYARPSASEAKPVEACKAARIHHQIMKFPQGPGIPNQAGRPRGASQRRRDAAPGH</sequence>
<dbReference type="GO" id="GO:0005524">
    <property type="term" value="F:ATP binding"/>
    <property type="evidence" value="ECO:0007669"/>
    <property type="project" value="InterPro"/>
</dbReference>
<feature type="domain" description="ABC transporter" evidence="2">
    <location>
        <begin position="67"/>
        <end position="164"/>
    </location>
</feature>
<dbReference type="InterPro" id="IPR027417">
    <property type="entry name" value="P-loop_NTPase"/>
</dbReference>
<dbReference type="InterPro" id="IPR003439">
    <property type="entry name" value="ABC_transporter-like_ATP-bd"/>
</dbReference>
<evidence type="ECO:0000259" key="2">
    <source>
        <dbReference type="Pfam" id="PF00005"/>
    </source>
</evidence>
<proteinExistence type="predicted"/>
<dbReference type="Gene3D" id="3.40.50.300">
    <property type="entry name" value="P-loop containing nucleotide triphosphate hydrolases"/>
    <property type="match status" value="1"/>
</dbReference>
<dbReference type="GO" id="GO:0042626">
    <property type="term" value="F:ATPase-coupled transmembrane transporter activity"/>
    <property type="evidence" value="ECO:0007669"/>
    <property type="project" value="TreeGrafter"/>
</dbReference>
<evidence type="ECO:0000313" key="3">
    <source>
        <dbReference type="EMBL" id="KAG5976116.1"/>
    </source>
</evidence>
<reference evidence="3" key="1">
    <citation type="journal article" date="2020" name="bioRxiv">
        <title>Whole genome comparisons of ergot fungi reveals the divergence and evolution of species within the genus Claviceps are the result of varying mechanisms driving genome evolution and host range expansion.</title>
        <authorList>
            <person name="Wyka S.A."/>
            <person name="Mondo S.J."/>
            <person name="Liu M."/>
            <person name="Dettman J."/>
            <person name="Nalam V."/>
            <person name="Broders K.D."/>
        </authorList>
    </citation>
    <scope>NUCLEOTIDE SEQUENCE</scope>
    <source>
        <strain evidence="3">CCC 1102</strain>
    </source>
</reference>
<dbReference type="GO" id="GO:0016887">
    <property type="term" value="F:ATP hydrolysis activity"/>
    <property type="evidence" value="ECO:0007669"/>
    <property type="project" value="InterPro"/>
</dbReference>
<accession>A0A9P7MXY8</accession>
<name>A0A9P7MXY8_9HYPO</name>
<dbReference type="PANTHER" id="PTHR24221">
    <property type="entry name" value="ATP-BINDING CASSETTE SUB-FAMILY B"/>
    <property type="match status" value="1"/>
</dbReference>
<comment type="caution">
    <text evidence="3">The sequence shown here is derived from an EMBL/GenBank/DDBJ whole genome shotgun (WGS) entry which is preliminary data.</text>
</comment>
<evidence type="ECO:0000313" key="4">
    <source>
        <dbReference type="Proteomes" id="UP000784919"/>
    </source>
</evidence>
<evidence type="ECO:0000256" key="1">
    <source>
        <dbReference type="SAM" id="MobiDB-lite"/>
    </source>
</evidence>
<dbReference type="Pfam" id="PF00005">
    <property type="entry name" value="ABC_tran"/>
    <property type="match status" value="1"/>
</dbReference>
<organism evidence="3 4">
    <name type="scientific">Claviceps arundinis</name>
    <dbReference type="NCBI Taxonomy" id="1623583"/>
    <lineage>
        <taxon>Eukaryota</taxon>
        <taxon>Fungi</taxon>
        <taxon>Dikarya</taxon>
        <taxon>Ascomycota</taxon>
        <taxon>Pezizomycotina</taxon>
        <taxon>Sordariomycetes</taxon>
        <taxon>Hypocreomycetidae</taxon>
        <taxon>Hypocreales</taxon>
        <taxon>Clavicipitaceae</taxon>
        <taxon>Claviceps</taxon>
    </lineage>
</organism>